<evidence type="ECO:0000313" key="14">
    <source>
        <dbReference type="EMBL" id="PSF36014.1"/>
    </source>
</evidence>
<dbReference type="EMBL" id="PXOH01000016">
    <property type="protein sequence ID" value="PSF36014.1"/>
    <property type="molecule type" value="Genomic_DNA"/>
</dbReference>
<dbReference type="SUPFAM" id="SSF47384">
    <property type="entry name" value="Homodimeric domain of signal transducing histidine kinase"/>
    <property type="match status" value="1"/>
</dbReference>
<dbReference type="PROSITE" id="PS50112">
    <property type="entry name" value="PAS"/>
    <property type="match status" value="1"/>
</dbReference>
<dbReference type="Gene3D" id="3.30.565.10">
    <property type="entry name" value="Histidine kinase-like ATPase, C-terminal domain"/>
    <property type="match status" value="1"/>
</dbReference>
<dbReference type="Gene3D" id="3.30.450.20">
    <property type="entry name" value="PAS domain"/>
    <property type="match status" value="1"/>
</dbReference>
<dbReference type="InterPro" id="IPR000014">
    <property type="entry name" value="PAS"/>
</dbReference>
<dbReference type="PROSITE" id="PS50109">
    <property type="entry name" value="HIS_KIN"/>
    <property type="match status" value="1"/>
</dbReference>
<reference evidence="14 15" key="1">
    <citation type="submission" date="2018-03" db="EMBL/GenBank/DDBJ databases">
        <title>The ancient ancestry and fast evolution of plastids.</title>
        <authorList>
            <person name="Moore K.R."/>
            <person name="Magnabosco C."/>
            <person name="Momper L."/>
            <person name="Gold D.A."/>
            <person name="Bosak T."/>
            <person name="Fournier G.P."/>
        </authorList>
    </citation>
    <scope>NUCLEOTIDE SEQUENCE [LARGE SCALE GENOMIC DNA]</scope>
    <source>
        <strain evidence="14 15">CCALA 016</strain>
    </source>
</reference>
<evidence type="ECO:0000256" key="9">
    <source>
        <dbReference type="SAM" id="Coils"/>
    </source>
</evidence>
<dbReference type="InterPro" id="IPR011006">
    <property type="entry name" value="CheY-like_superfamily"/>
</dbReference>
<proteinExistence type="predicted"/>
<evidence type="ECO:0000256" key="3">
    <source>
        <dbReference type="ARBA" id="ARBA00022553"/>
    </source>
</evidence>
<dbReference type="GO" id="GO:0007234">
    <property type="term" value="P:osmosensory signaling via phosphorelay pathway"/>
    <property type="evidence" value="ECO:0007669"/>
    <property type="project" value="TreeGrafter"/>
</dbReference>
<dbReference type="InterPro" id="IPR004358">
    <property type="entry name" value="Sig_transdc_His_kin-like_C"/>
</dbReference>
<dbReference type="SMART" id="SM00448">
    <property type="entry name" value="REC"/>
    <property type="match status" value="1"/>
</dbReference>
<dbReference type="PANTHER" id="PTHR42878:SF15">
    <property type="entry name" value="BACTERIOPHYTOCHROME"/>
    <property type="match status" value="1"/>
</dbReference>
<dbReference type="InterPro" id="IPR050351">
    <property type="entry name" value="BphY/WalK/GraS-like"/>
</dbReference>
<name>A0A2T1LVY8_9CHRO</name>
<comment type="catalytic activity">
    <reaction evidence="1">
        <text>ATP + protein L-histidine = ADP + protein N-phospho-L-histidine.</text>
        <dbReference type="EC" id="2.7.13.3"/>
    </reaction>
</comment>
<dbReference type="PANTHER" id="PTHR42878">
    <property type="entry name" value="TWO-COMPONENT HISTIDINE KINASE"/>
    <property type="match status" value="1"/>
</dbReference>
<dbReference type="SMART" id="SM00086">
    <property type="entry name" value="PAC"/>
    <property type="match status" value="1"/>
</dbReference>
<dbReference type="NCBIfam" id="TIGR00229">
    <property type="entry name" value="sensory_box"/>
    <property type="match status" value="1"/>
</dbReference>
<dbReference type="CDD" id="cd00082">
    <property type="entry name" value="HisKA"/>
    <property type="match status" value="1"/>
</dbReference>
<evidence type="ECO:0000256" key="8">
    <source>
        <dbReference type="PROSITE-ProRule" id="PRU00169"/>
    </source>
</evidence>
<dbReference type="Pfam" id="PF02518">
    <property type="entry name" value="HATPase_c"/>
    <property type="match status" value="1"/>
</dbReference>
<organism evidence="14 15">
    <name type="scientific">Aphanothece hegewaldii CCALA 016</name>
    <dbReference type="NCBI Taxonomy" id="2107694"/>
    <lineage>
        <taxon>Bacteria</taxon>
        <taxon>Bacillati</taxon>
        <taxon>Cyanobacteriota</taxon>
        <taxon>Cyanophyceae</taxon>
        <taxon>Oscillatoriophycideae</taxon>
        <taxon>Chroococcales</taxon>
        <taxon>Aphanothecaceae</taxon>
        <taxon>Aphanothece</taxon>
    </lineage>
</organism>
<dbReference type="InterPro" id="IPR003661">
    <property type="entry name" value="HisK_dim/P_dom"/>
</dbReference>
<keyword evidence="9" id="KW-0175">Coiled coil</keyword>
<dbReference type="AlphaFoldDB" id="A0A2T1LVY8"/>
<dbReference type="CDD" id="cd00130">
    <property type="entry name" value="PAS"/>
    <property type="match status" value="1"/>
</dbReference>
<dbReference type="SUPFAM" id="SSF55785">
    <property type="entry name" value="PYP-like sensor domain (PAS domain)"/>
    <property type="match status" value="1"/>
</dbReference>
<dbReference type="InterPro" id="IPR035965">
    <property type="entry name" value="PAS-like_dom_sf"/>
</dbReference>
<dbReference type="GO" id="GO:0030295">
    <property type="term" value="F:protein kinase activator activity"/>
    <property type="evidence" value="ECO:0007669"/>
    <property type="project" value="TreeGrafter"/>
</dbReference>
<keyword evidence="6" id="KW-0902">Two-component regulatory system</keyword>
<sequence length="552" mass="62844">MQPESKVNILLVDDNPNNLLALEAILNRLEQNLVRATSGKDALRCLLRQDFAVILLDVKMPEMDGFETATLIRERERSRDVPIIFLTAYSRNEQQAFQGYALGAVDYLVKPLDPEILLSKVAVFVELFKKTDQIKQQAAQIAQLNAQLELRVKKRTAELEAANLQKDDLLEREQSAREVAEAAEQRFKDLVNGLDHAIFWEANANTLQFSFVSQSSQMLLGYPSNNWLQKPDFWVNLIHPDEREEILKYRLQQITQGLDHEIQYRCISANDQIVWLRDKAYLVRDEDGTILKIRGLLLDITDAKEAETALRTHADELTYLTTALTQSNILLEKRNKELDQFVYAASHDLKSPLRAIANIAQWIIDDLEGQITAETRTHLELLQGRVYRMENLIDGLLQYYRVGRSQMSTETVDVEQLLKEVIDNLAPQDHFTIEITSPMPTFSTVKLLLQQVFTNLISNSIKHHDGVTGIIRIMAQQEGNFYKFSVVDDGPGIDPQFHEKIFGLFQTLEPHSSHNTGIGLALVKKIVDGEKGNIKVDSQEGSGTTIHFTWPV</sequence>
<dbReference type="OrthoDB" id="9790669at2"/>
<dbReference type="EC" id="2.7.13.3" evidence="2"/>
<dbReference type="InterPro" id="IPR036097">
    <property type="entry name" value="HisK_dim/P_sf"/>
</dbReference>
<evidence type="ECO:0000256" key="6">
    <source>
        <dbReference type="ARBA" id="ARBA00023012"/>
    </source>
</evidence>
<dbReference type="GO" id="GO:0000155">
    <property type="term" value="F:phosphorelay sensor kinase activity"/>
    <property type="evidence" value="ECO:0007669"/>
    <property type="project" value="InterPro"/>
</dbReference>
<dbReference type="GO" id="GO:0000156">
    <property type="term" value="F:phosphorelay response regulator activity"/>
    <property type="evidence" value="ECO:0007669"/>
    <property type="project" value="TreeGrafter"/>
</dbReference>
<dbReference type="Proteomes" id="UP000239001">
    <property type="component" value="Unassembled WGS sequence"/>
</dbReference>
<dbReference type="SMART" id="SM00388">
    <property type="entry name" value="HisKA"/>
    <property type="match status" value="1"/>
</dbReference>
<protein>
    <recommendedName>
        <fullName evidence="2">histidine kinase</fullName>
        <ecNumber evidence="2">2.7.13.3</ecNumber>
    </recommendedName>
</protein>
<dbReference type="PRINTS" id="PR00344">
    <property type="entry name" value="BCTRLSENSOR"/>
</dbReference>
<comment type="caution">
    <text evidence="14">The sequence shown here is derived from an EMBL/GenBank/DDBJ whole genome shotgun (WGS) entry which is preliminary data.</text>
</comment>
<dbReference type="InterPro" id="IPR003594">
    <property type="entry name" value="HATPase_dom"/>
</dbReference>
<evidence type="ECO:0000256" key="7">
    <source>
        <dbReference type="ARBA" id="ARBA00023136"/>
    </source>
</evidence>
<dbReference type="PROSITE" id="PS50110">
    <property type="entry name" value="RESPONSE_REGULATORY"/>
    <property type="match status" value="1"/>
</dbReference>
<dbReference type="Gene3D" id="3.40.50.2300">
    <property type="match status" value="1"/>
</dbReference>
<keyword evidence="7" id="KW-0472">Membrane</keyword>
<dbReference type="Pfam" id="PF08447">
    <property type="entry name" value="PAS_3"/>
    <property type="match status" value="1"/>
</dbReference>
<dbReference type="Gene3D" id="1.10.287.130">
    <property type="match status" value="1"/>
</dbReference>
<evidence type="ECO:0000259" key="13">
    <source>
        <dbReference type="PROSITE" id="PS50113"/>
    </source>
</evidence>
<keyword evidence="3 8" id="KW-0597">Phosphoprotein</keyword>
<evidence type="ECO:0000256" key="5">
    <source>
        <dbReference type="ARBA" id="ARBA00022777"/>
    </source>
</evidence>
<dbReference type="InterPro" id="IPR013655">
    <property type="entry name" value="PAS_fold_3"/>
</dbReference>
<evidence type="ECO:0000256" key="2">
    <source>
        <dbReference type="ARBA" id="ARBA00012438"/>
    </source>
</evidence>
<dbReference type="CDD" id="cd17546">
    <property type="entry name" value="REC_hyHK_CKI1_RcsC-like"/>
    <property type="match status" value="1"/>
</dbReference>
<dbReference type="InterPro" id="IPR036890">
    <property type="entry name" value="HATPase_C_sf"/>
</dbReference>
<keyword evidence="15" id="KW-1185">Reference proteome</keyword>
<keyword evidence="4" id="KW-0808">Transferase</keyword>
<dbReference type="SMART" id="SM00387">
    <property type="entry name" value="HATPase_c"/>
    <property type="match status" value="1"/>
</dbReference>
<dbReference type="InterPro" id="IPR005467">
    <property type="entry name" value="His_kinase_dom"/>
</dbReference>
<feature type="coiled-coil region" evidence="9">
    <location>
        <begin position="145"/>
        <end position="186"/>
    </location>
</feature>
<evidence type="ECO:0000256" key="1">
    <source>
        <dbReference type="ARBA" id="ARBA00000085"/>
    </source>
</evidence>
<dbReference type="Pfam" id="PF00072">
    <property type="entry name" value="Response_reg"/>
    <property type="match status" value="1"/>
</dbReference>
<accession>A0A2T1LVY8</accession>
<evidence type="ECO:0000313" key="15">
    <source>
        <dbReference type="Proteomes" id="UP000239001"/>
    </source>
</evidence>
<evidence type="ECO:0000259" key="10">
    <source>
        <dbReference type="PROSITE" id="PS50109"/>
    </source>
</evidence>
<evidence type="ECO:0000259" key="12">
    <source>
        <dbReference type="PROSITE" id="PS50112"/>
    </source>
</evidence>
<dbReference type="SUPFAM" id="SSF52172">
    <property type="entry name" value="CheY-like"/>
    <property type="match status" value="1"/>
</dbReference>
<feature type="modified residue" description="4-aspartylphosphate" evidence="8">
    <location>
        <position position="57"/>
    </location>
</feature>
<feature type="domain" description="PAC" evidence="13">
    <location>
        <begin position="260"/>
        <end position="312"/>
    </location>
</feature>
<dbReference type="InterPro" id="IPR000700">
    <property type="entry name" value="PAS-assoc_C"/>
</dbReference>
<feature type="domain" description="PAS" evidence="12">
    <location>
        <begin position="183"/>
        <end position="258"/>
    </location>
</feature>
<keyword evidence="5 14" id="KW-0418">Kinase</keyword>
<evidence type="ECO:0000256" key="4">
    <source>
        <dbReference type="ARBA" id="ARBA00022679"/>
    </source>
</evidence>
<gene>
    <name evidence="14" type="ORF">C7H19_14820</name>
</gene>
<evidence type="ECO:0000259" key="11">
    <source>
        <dbReference type="PROSITE" id="PS50110"/>
    </source>
</evidence>
<dbReference type="GO" id="GO:0016020">
    <property type="term" value="C:membrane"/>
    <property type="evidence" value="ECO:0007669"/>
    <property type="project" value="UniProtKB-SubCell"/>
</dbReference>
<dbReference type="SUPFAM" id="SSF55874">
    <property type="entry name" value="ATPase domain of HSP90 chaperone/DNA topoisomerase II/histidine kinase"/>
    <property type="match status" value="1"/>
</dbReference>
<feature type="domain" description="Histidine kinase" evidence="10">
    <location>
        <begin position="344"/>
        <end position="552"/>
    </location>
</feature>
<dbReference type="Pfam" id="PF00512">
    <property type="entry name" value="HisKA"/>
    <property type="match status" value="1"/>
</dbReference>
<reference evidence="14 15" key="2">
    <citation type="submission" date="2018-03" db="EMBL/GenBank/DDBJ databases">
        <authorList>
            <person name="Keele B.F."/>
        </authorList>
    </citation>
    <scope>NUCLEOTIDE SEQUENCE [LARGE SCALE GENOMIC DNA]</scope>
    <source>
        <strain evidence="14 15">CCALA 016</strain>
    </source>
</reference>
<dbReference type="InterPro" id="IPR001610">
    <property type="entry name" value="PAC"/>
</dbReference>
<feature type="domain" description="Response regulatory" evidence="11">
    <location>
        <begin position="8"/>
        <end position="125"/>
    </location>
</feature>
<dbReference type="RefSeq" id="WP_106457661.1">
    <property type="nucleotide sequence ID" value="NZ_PXOH01000016.1"/>
</dbReference>
<dbReference type="InterPro" id="IPR001789">
    <property type="entry name" value="Sig_transdc_resp-reg_receiver"/>
</dbReference>
<dbReference type="PROSITE" id="PS50113">
    <property type="entry name" value="PAC"/>
    <property type="match status" value="1"/>
</dbReference>